<dbReference type="AlphaFoldDB" id="U4KVX1"/>
<reference evidence="1 2" key="1">
    <citation type="journal article" date="2013" name="PLoS Genet.">
        <title>The genome and development-dependent transcriptomes of Pyronema confluens: a window into fungal evolution.</title>
        <authorList>
            <person name="Traeger S."/>
            <person name="Altegoer F."/>
            <person name="Freitag M."/>
            <person name="Gabaldon T."/>
            <person name="Kempken F."/>
            <person name="Kumar A."/>
            <person name="Marcet-Houben M."/>
            <person name="Poggeler S."/>
            <person name="Stajich J.E."/>
            <person name="Nowrousian M."/>
        </authorList>
    </citation>
    <scope>NUCLEOTIDE SEQUENCE [LARGE SCALE GENOMIC DNA]</scope>
    <source>
        <strain evidence="2">CBS 100304</strain>
        <tissue evidence="1">Vegetative mycelium</tissue>
    </source>
</reference>
<accession>U4KVX1</accession>
<name>U4KVX1_PYROM</name>
<protein>
    <submittedName>
        <fullName evidence="1">Uncharacterized protein</fullName>
    </submittedName>
</protein>
<dbReference type="EMBL" id="HF935255">
    <property type="protein sequence ID" value="CCX05482.1"/>
    <property type="molecule type" value="Genomic_DNA"/>
</dbReference>
<proteinExistence type="predicted"/>
<dbReference type="Proteomes" id="UP000018144">
    <property type="component" value="Unassembled WGS sequence"/>
</dbReference>
<sequence length="32" mass="3626">MNMTTSAKCCEASRSFRNRQPFVCNTQKSCVP</sequence>
<gene>
    <name evidence="1" type="ORF">PCON_05069</name>
</gene>
<evidence type="ECO:0000313" key="1">
    <source>
        <dbReference type="EMBL" id="CCX05482.1"/>
    </source>
</evidence>
<organism evidence="1 2">
    <name type="scientific">Pyronema omphalodes (strain CBS 100304)</name>
    <name type="common">Pyronema confluens</name>
    <dbReference type="NCBI Taxonomy" id="1076935"/>
    <lineage>
        <taxon>Eukaryota</taxon>
        <taxon>Fungi</taxon>
        <taxon>Dikarya</taxon>
        <taxon>Ascomycota</taxon>
        <taxon>Pezizomycotina</taxon>
        <taxon>Pezizomycetes</taxon>
        <taxon>Pezizales</taxon>
        <taxon>Pyronemataceae</taxon>
        <taxon>Pyronema</taxon>
    </lineage>
</organism>
<keyword evidence="2" id="KW-1185">Reference proteome</keyword>
<evidence type="ECO:0000313" key="2">
    <source>
        <dbReference type="Proteomes" id="UP000018144"/>
    </source>
</evidence>